<dbReference type="AlphaFoldDB" id="A0A4W5LN36"/>
<dbReference type="Ensembl" id="ENSHHUT00000027716.1">
    <property type="protein sequence ID" value="ENSHHUP00000026665.1"/>
    <property type="gene ID" value="ENSHHUG00000016891.1"/>
</dbReference>
<dbReference type="GO" id="GO:0005634">
    <property type="term" value="C:nucleus"/>
    <property type="evidence" value="ECO:0007669"/>
    <property type="project" value="TreeGrafter"/>
</dbReference>
<reference evidence="2" key="3">
    <citation type="submission" date="2025-09" db="UniProtKB">
        <authorList>
            <consortium name="Ensembl"/>
        </authorList>
    </citation>
    <scope>IDENTIFICATION</scope>
</reference>
<evidence type="ECO:0000313" key="3">
    <source>
        <dbReference type="Proteomes" id="UP000314982"/>
    </source>
</evidence>
<dbReference type="Proteomes" id="UP000314982">
    <property type="component" value="Unassembled WGS sequence"/>
</dbReference>
<protein>
    <recommendedName>
        <fullName evidence="1">MRN complex-interacting protein N-terminal domain-containing protein</fullName>
    </recommendedName>
</protein>
<dbReference type="InterPro" id="IPR049472">
    <property type="entry name" value="MRNIP_N"/>
</dbReference>
<name>A0A4W5LN36_9TELE</name>
<feature type="domain" description="MRN complex-interacting protein N-terminal" evidence="1">
    <location>
        <begin position="13"/>
        <end position="84"/>
    </location>
</feature>
<keyword evidence="3" id="KW-1185">Reference proteome</keyword>
<dbReference type="GO" id="GO:0003682">
    <property type="term" value="F:chromatin binding"/>
    <property type="evidence" value="ECO:0007669"/>
    <property type="project" value="TreeGrafter"/>
</dbReference>
<reference evidence="3" key="1">
    <citation type="submission" date="2018-06" db="EMBL/GenBank/DDBJ databases">
        <title>Genome assembly of Danube salmon.</title>
        <authorList>
            <person name="Macqueen D.J."/>
            <person name="Gundappa M.K."/>
        </authorList>
    </citation>
    <scope>NUCLEOTIDE SEQUENCE [LARGE SCALE GENOMIC DNA]</scope>
</reference>
<dbReference type="Pfam" id="PF15749">
    <property type="entry name" value="MRNIP"/>
    <property type="match status" value="1"/>
</dbReference>
<evidence type="ECO:0000313" key="2">
    <source>
        <dbReference type="Ensembl" id="ENSHHUP00000026665.1"/>
    </source>
</evidence>
<dbReference type="GO" id="GO:0007095">
    <property type="term" value="P:mitotic G2 DNA damage checkpoint signaling"/>
    <property type="evidence" value="ECO:0007669"/>
    <property type="project" value="TreeGrafter"/>
</dbReference>
<accession>A0A4W5LN36</accession>
<evidence type="ECO:0000259" key="1">
    <source>
        <dbReference type="Pfam" id="PF15749"/>
    </source>
</evidence>
<dbReference type="InterPro" id="IPR032739">
    <property type="entry name" value="MRNIP"/>
</dbReference>
<proteinExistence type="predicted"/>
<reference evidence="2" key="2">
    <citation type="submission" date="2025-08" db="UniProtKB">
        <authorList>
            <consortium name="Ensembl"/>
        </authorList>
    </citation>
    <scope>IDENTIFICATION</scope>
</reference>
<organism evidence="2 3">
    <name type="scientific">Hucho hucho</name>
    <name type="common">huchen</name>
    <dbReference type="NCBI Taxonomy" id="62062"/>
    <lineage>
        <taxon>Eukaryota</taxon>
        <taxon>Metazoa</taxon>
        <taxon>Chordata</taxon>
        <taxon>Craniata</taxon>
        <taxon>Vertebrata</taxon>
        <taxon>Euteleostomi</taxon>
        <taxon>Actinopterygii</taxon>
        <taxon>Neopterygii</taxon>
        <taxon>Teleostei</taxon>
        <taxon>Protacanthopterygii</taxon>
        <taxon>Salmoniformes</taxon>
        <taxon>Salmonidae</taxon>
        <taxon>Salmoninae</taxon>
        <taxon>Hucho</taxon>
    </lineage>
</organism>
<dbReference type="STRING" id="62062.ENSHHUP00000026665"/>
<sequence length="99" mass="11193">MLNISIASHECMVLKCCLCQTYQVKQVTKVFKLLLAGKLCGEKQSIIKVSQLFGRSSGVDCRHHVQKLNASELTKAPECRFENAQRLYHLAKNDRNNQG</sequence>
<dbReference type="PANTHER" id="PTHR15863">
    <property type="entry name" value="MRN COMPLEX-INTERACTING PROTEIN"/>
    <property type="match status" value="1"/>
</dbReference>
<dbReference type="PANTHER" id="PTHR15863:SF2">
    <property type="entry name" value="MRN COMPLEX-INTERACTING PROTEIN"/>
    <property type="match status" value="1"/>
</dbReference>